<gene>
    <name evidence="3" type="ORF">KFL_007230050</name>
</gene>
<accession>A0A1Y1IK15</accession>
<dbReference type="GO" id="GO:0008936">
    <property type="term" value="F:nicotinamidase activity"/>
    <property type="evidence" value="ECO:0007669"/>
    <property type="project" value="InterPro"/>
</dbReference>
<evidence type="ECO:0000313" key="4">
    <source>
        <dbReference type="Proteomes" id="UP000054558"/>
    </source>
</evidence>
<dbReference type="Pfam" id="PF00857">
    <property type="entry name" value="Isochorismatase"/>
    <property type="match status" value="1"/>
</dbReference>
<organism evidence="3 4">
    <name type="scientific">Klebsormidium nitens</name>
    <name type="common">Green alga</name>
    <name type="synonym">Ulothrix nitens</name>
    <dbReference type="NCBI Taxonomy" id="105231"/>
    <lineage>
        <taxon>Eukaryota</taxon>
        <taxon>Viridiplantae</taxon>
        <taxon>Streptophyta</taxon>
        <taxon>Klebsormidiophyceae</taxon>
        <taxon>Klebsormidiales</taxon>
        <taxon>Klebsormidiaceae</taxon>
        <taxon>Klebsormidium</taxon>
    </lineage>
</organism>
<dbReference type="SUPFAM" id="SSF52499">
    <property type="entry name" value="Isochorismatase-like hydrolases"/>
    <property type="match status" value="1"/>
</dbReference>
<dbReference type="InterPro" id="IPR044717">
    <property type="entry name" value="NIC1"/>
</dbReference>
<dbReference type="Gene3D" id="3.40.50.850">
    <property type="entry name" value="Isochorismatase-like"/>
    <property type="match status" value="1"/>
</dbReference>
<dbReference type="Proteomes" id="UP000054558">
    <property type="component" value="Unassembled WGS sequence"/>
</dbReference>
<proteinExistence type="inferred from homology"/>
<comment type="similarity">
    <text evidence="1">Belongs to the isochorismatase family.</text>
</comment>
<evidence type="ECO:0000313" key="3">
    <source>
        <dbReference type="EMBL" id="GAQ91073.1"/>
    </source>
</evidence>
<evidence type="ECO:0000259" key="2">
    <source>
        <dbReference type="Pfam" id="PF00857"/>
    </source>
</evidence>
<sequence length="241" mass="26926">MSTEGLMRLLNSELPLLHEQYKAGDKRVGLVIVDEVNGFATVGAGNSAPLRPSQQIDRMIDETDRLARQFLDRGWPVLAFMDLHEMGVSEPPWSKHCERGSGEEDFVPKLRWLDNTEKCVKIYKDCADGFVGAFRKDRSNGFVDWVAENKVEHILVVGTCTDVCVLDFVVSALSARNHKMIPPLSEVYVYADGCATSDMPLEEVKKNGKSPYSAHPQGPTHYMGLYIMSYRGARLVDSVTI</sequence>
<name>A0A1Y1IK15_KLENI</name>
<dbReference type="OMA" id="IMAFIDS"/>
<dbReference type="InterPro" id="IPR036380">
    <property type="entry name" value="Isochorismatase-like_sf"/>
</dbReference>
<dbReference type="AlphaFoldDB" id="A0A1Y1IK15"/>
<dbReference type="CDD" id="cd00431">
    <property type="entry name" value="cysteine_hydrolases"/>
    <property type="match status" value="1"/>
</dbReference>
<keyword evidence="4" id="KW-1185">Reference proteome</keyword>
<dbReference type="OrthoDB" id="2013482at2759"/>
<dbReference type="EMBL" id="DF237672">
    <property type="protein sequence ID" value="GAQ91073.1"/>
    <property type="molecule type" value="Genomic_DNA"/>
</dbReference>
<protein>
    <recommendedName>
        <fullName evidence="2">Isochorismatase-like domain-containing protein</fullName>
    </recommendedName>
</protein>
<evidence type="ECO:0000256" key="1">
    <source>
        <dbReference type="ARBA" id="ARBA00006336"/>
    </source>
</evidence>
<dbReference type="PANTHER" id="PTHR47297:SF2">
    <property type="entry name" value="OS02G0606800 PROTEIN"/>
    <property type="match status" value="1"/>
</dbReference>
<feature type="domain" description="Isochorismatase-like" evidence="2">
    <location>
        <begin position="30"/>
        <end position="199"/>
    </location>
</feature>
<dbReference type="GO" id="GO:0019365">
    <property type="term" value="P:pyridine nucleotide salvage"/>
    <property type="evidence" value="ECO:0007669"/>
    <property type="project" value="InterPro"/>
</dbReference>
<reference evidence="3 4" key="1">
    <citation type="journal article" date="2014" name="Nat. Commun.">
        <title>Klebsormidium flaccidum genome reveals primary factors for plant terrestrial adaptation.</title>
        <authorList>
            <person name="Hori K."/>
            <person name="Maruyama F."/>
            <person name="Fujisawa T."/>
            <person name="Togashi T."/>
            <person name="Yamamoto N."/>
            <person name="Seo M."/>
            <person name="Sato S."/>
            <person name="Yamada T."/>
            <person name="Mori H."/>
            <person name="Tajima N."/>
            <person name="Moriyama T."/>
            <person name="Ikeuchi M."/>
            <person name="Watanabe M."/>
            <person name="Wada H."/>
            <person name="Kobayashi K."/>
            <person name="Saito M."/>
            <person name="Masuda T."/>
            <person name="Sasaki-Sekimoto Y."/>
            <person name="Mashiguchi K."/>
            <person name="Awai K."/>
            <person name="Shimojima M."/>
            <person name="Masuda S."/>
            <person name="Iwai M."/>
            <person name="Nobusawa T."/>
            <person name="Narise T."/>
            <person name="Kondo S."/>
            <person name="Saito H."/>
            <person name="Sato R."/>
            <person name="Murakawa M."/>
            <person name="Ihara Y."/>
            <person name="Oshima-Yamada Y."/>
            <person name="Ohtaka K."/>
            <person name="Satoh M."/>
            <person name="Sonobe K."/>
            <person name="Ishii M."/>
            <person name="Ohtani R."/>
            <person name="Kanamori-Sato M."/>
            <person name="Honoki R."/>
            <person name="Miyazaki D."/>
            <person name="Mochizuki H."/>
            <person name="Umetsu J."/>
            <person name="Higashi K."/>
            <person name="Shibata D."/>
            <person name="Kamiya Y."/>
            <person name="Sato N."/>
            <person name="Nakamura Y."/>
            <person name="Tabata S."/>
            <person name="Ida S."/>
            <person name="Kurokawa K."/>
            <person name="Ohta H."/>
        </authorList>
    </citation>
    <scope>NUCLEOTIDE SEQUENCE [LARGE SCALE GENOMIC DNA]</scope>
    <source>
        <strain evidence="3 4">NIES-2285</strain>
    </source>
</reference>
<dbReference type="InterPro" id="IPR000868">
    <property type="entry name" value="Isochorismatase-like_dom"/>
</dbReference>
<dbReference type="PANTHER" id="PTHR47297">
    <property type="match status" value="1"/>
</dbReference>